<dbReference type="InterPro" id="IPR023198">
    <property type="entry name" value="PGP-like_dom2"/>
</dbReference>
<dbReference type="EC" id="3.1.3.96" evidence="7"/>
<dbReference type="EMBL" id="KZ149930">
    <property type="protein sequence ID" value="PZC77380.1"/>
    <property type="molecule type" value="Genomic_DNA"/>
</dbReference>
<dbReference type="InterPro" id="IPR036412">
    <property type="entry name" value="HAD-like_sf"/>
</dbReference>
<keyword evidence="10" id="KW-1185">Reference proteome</keyword>
<evidence type="ECO:0000256" key="8">
    <source>
        <dbReference type="ARBA" id="ARBA00083904"/>
    </source>
</evidence>
<dbReference type="GO" id="GO:1990738">
    <property type="term" value="F:pseudouridine 5'-phosphatase activity"/>
    <property type="evidence" value="ECO:0007669"/>
    <property type="project" value="UniProtKB-EC"/>
</dbReference>
<dbReference type="GO" id="GO:0046872">
    <property type="term" value="F:metal ion binding"/>
    <property type="evidence" value="ECO:0007669"/>
    <property type="project" value="UniProtKB-KW"/>
</dbReference>
<protein>
    <recommendedName>
        <fullName evidence="7">pseudouridine 5'-phosphatase</fullName>
        <ecNumber evidence="7">3.1.3.96</ecNumber>
    </recommendedName>
    <alternativeName>
        <fullName evidence="8">Pseudouridine-5'-monophosphatase</fullName>
    </alternativeName>
</protein>
<organism evidence="9 10">
    <name type="scientific">Helicoverpa armigera</name>
    <name type="common">Cotton bollworm</name>
    <name type="synonym">Heliothis armigera</name>
    <dbReference type="NCBI Taxonomy" id="29058"/>
    <lineage>
        <taxon>Eukaryota</taxon>
        <taxon>Metazoa</taxon>
        <taxon>Ecdysozoa</taxon>
        <taxon>Arthropoda</taxon>
        <taxon>Hexapoda</taxon>
        <taxon>Insecta</taxon>
        <taxon>Pterygota</taxon>
        <taxon>Neoptera</taxon>
        <taxon>Endopterygota</taxon>
        <taxon>Lepidoptera</taxon>
        <taxon>Glossata</taxon>
        <taxon>Ditrysia</taxon>
        <taxon>Noctuoidea</taxon>
        <taxon>Noctuidae</taxon>
        <taxon>Heliothinae</taxon>
        <taxon>Helicoverpa</taxon>
    </lineage>
</organism>
<evidence type="ECO:0000256" key="1">
    <source>
        <dbReference type="ARBA" id="ARBA00001946"/>
    </source>
</evidence>
<reference evidence="9 10" key="1">
    <citation type="journal article" date="2017" name="BMC Biol.">
        <title>Genomic innovations, transcriptional plasticity and gene loss underlying the evolution and divergence of two highly polyphagous and invasive Helicoverpa pest species.</title>
        <authorList>
            <person name="Pearce S.L."/>
            <person name="Clarke D.F."/>
            <person name="East P.D."/>
            <person name="Elfekih S."/>
            <person name="Gordon K.H."/>
            <person name="Jermiin L.S."/>
            <person name="McGaughran A."/>
            <person name="Oakeshott J.G."/>
            <person name="Papanikolaou A."/>
            <person name="Perera O.P."/>
            <person name="Rane R.V."/>
            <person name="Richards S."/>
            <person name="Tay W.T."/>
            <person name="Walsh T.K."/>
            <person name="Anderson A."/>
            <person name="Anderson C.J."/>
            <person name="Asgari S."/>
            <person name="Board P.G."/>
            <person name="Bretschneider A."/>
            <person name="Campbell P.M."/>
            <person name="Chertemps T."/>
            <person name="Christeller J.T."/>
            <person name="Coppin C.W."/>
            <person name="Downes S.J."/>
            <person name="Duan G."/>
            <person name="Farnsworth C.A."/>
            <person name="Good R.T."/>
            <person name="Han L.B."/>
            <person name="Han Y.C."/>
            <person name="Hatje K."/>
            <person name="Horne I."/>
            <person name="Huang Y.P."/>
            <person name="Hughes D.S."/>
            <person name="Jacquin-Joly E."/>
            <person name="James W."/>
            <person name="Jhangiani S."/>
            <person name="Kollmar M."/>
            <person name="Kuwar S.S."/>
            <person name="Li S."/>
            <person name="Liu N.Y."/>
            <person name="Maibeche M.T."/>
            <person name="Miller J.R."/>
            <person name="Montagne N."/>
            <person name="Perry T."/>
            <person name="Qu J."/>
            <person name="Song S.V."/>
            <person name="Sutton G.G."/>
            <person name="Vogel H."/>
            <person name="Walenz B.P."/>
            <person name="Xu W."/>
            <person name="Zhang H.J."/>
            <person name="Zou Z."/>
            <person name="Batterham P."/>
            <person name="Edwards O.R."/>
            <person name="Feyereisen R."/>
            <person name="Gibbs R.A."/>
            <person name="Heckel D.G."/>
            <person name="McGrath A."/>
            <person name="Robin C."/>
            <person name="Scherer S.E."/>
            <person name="Worley K.C."/>
            <person name="Wu Y.D."/>
        </authorList>
    </citation>
    <scope>NUCLEOTIDE SEQUENCE [LARGE SCALE GENOMIC DNA]</scope>
    <source>
        <strain evidence="9">Harm_GR_Male_#8</strain>
        <tissue evidence="9">Whole organism</tissue>
    </source>
</reference>
<proteinExistence type="inferred from homology"/>
<dbReference type="SFLD" id="SFLDS00003">
    <property type="entry name" value="Haloacid_Dehalogenase"/>
    <property type="match status" value="1"/>
</dbReference>
<evidence type="ECO:0000256" key="7">
    <source>
        <dbReference type="ARBA" id="ARBA00066578"/>
    </source>
</evidence>
<dbReference type="Gene3D" id="3.40.50.1000">
    <property type="entry name" value="HAD superfamily/HAD-like"/>
    <property type="match status" value="1"/>
</dbReference>
<dbReference type="SFLD" id="SFLDG01129">
    <property type="entry name" value="C1.5:_HAD__Beta-PGM__Phosphata"/>
    <property type="match status" value="1"/>
</dbReference>
<evidence type="ECO:0000256" key="3">
    <source>
        <dbReference type="ARBA" id="ARBA00022723"/>
    </source>
</evidence>
<accession>A0A2W1BX41</accession>
<dbReference type="FunFam" id="1.10.150.240:FF:000001">
    <property type="entry name" value="Haloacid dehalogenase-like hydrolase domain"/>
    <property type="match status" value="1"/>
</dbReference>
<dbReference type="Gene3D" id="1.10.150.240">
    <property type="entry name" value="Putative phosphatase, domain 2"/>
    <property type="match status" value="1"/>
</dbReference>
<dbReference type="InterPro" id="IPR041492">
    <property type="entry name" value="HAD_2"/>
</dbReference>
<evidence type="ECO:0000256" key="6">
    <source>
        <dbReference type="ARBA" id="ARBA00052504"/>
    </source>
</evidence>
<keyword evidence="5" id="KW-0460">Magnesium</keyword>
<dbReference type="OrthoDB" id="40579at2759"/>
<comment type="catalytic activity">
    <reaction evidence="6">
        <text>psi-UMP + H2O = pseudouridine + phosphate</text>
        <dbReference type="Rhea" id="RHEA:10944"/>
        <dbReference type="ChEBI" id="CHEBI:15377"/>
        <dbReference type="ChEBI" id="CHEBI:17802"/>
        <dbReference type="ChEBI" id="CHEBI:43474"/>
        <dbReference type="ChEBI" id="CHEBI:58380"/>
        <dbReference type="EC" id="3.1.3.96"/>
    </reaction>
</comment>
<dbReference type="Pfam" id="PF13419">
    <property type="entry name" value="HAD_2"/>
    <property type="match status" value="1"/>
</dbReference>
<evidence type="ECO:0000256" key="5">
    <source>
        <dbReference type="ARBA" id="ARBA00022842"/>
    </source>
</evidence>
<dbReference type="FunFam" id="3.40.50.1000:FF:000055">
    <property type="entry name" value="Haloacid dehalogenase-like hydrolase family protein"/>
    <property type="match status" value="1"/>
</dbReference>
<dbReference type="AlphaFoldDB" id="A0A2W1BX41"/>
<keyword evidence="4" id="KW-0378">Hydrolase</keyword>
<dbReference type="NCBIfam" id="TIGR01509">
    <property type="entry name" value="HAD-SF-IA-v3"/>
    <property type="match status" value="1"/>
</dbReference>
<evidence type="ECO:0000256" key="2">
    <source>
        <dbReference type="ARBA" id="ARBA00006171"/>
    </source>
</evidence>
<dbReference type="SUPFAM" id="SSF56784">
    <property type="entry name" value="HAD-like"/>
    <property type="match status" value="1"/>
</dbReference>
<comment type="similarity">
    <text evidence="2">Belongs to the HAD-like hydrolase superfamily. CbbY/CbbZ/Gph/YieH family.</text>
</comment>
<dbReference type="Proteomes" id="UP000249218">
    <property type="component" value="Unassembled WGS sequence"/>
</dbReference>
<evidence type="ECO:0000313" key="10">
    <source>
        <dbReference type="Proteomes" id="UP000249218"/>
    </source>
</evidence>
<sequence length="229" mass="25640">MAFLPVTHVLFDMDGLILNTEDLYTVAFQNIVSQFGKNYTYDLKLKLMGLQTHETAKMVISELELPMSTETFIEESKKQFEILFPDTQLMPGAKRLIEHLSKNNVPIGLATSSSKDSYDLKVNKHHTELFSLFPYKTFGSSDPEVKNGKPHPDIFLVSANRFPDKPKPEQCLVLEDAVNGVKAAKAAGMQVVMVPDPRVPKHLTTDATLVISSLLDFKPELFGLPPFDE</sequence>
<name>A0A2W1BX41_HELAM</name>
<evidence type="ECO:0000313" key="9">
    <source>
        <dbReference type="EMBL" id="PZC77380.1"/>
    </source>
</evidence>
<dbReference type="InterPro" id="IPR006439">
    <property type="entry name" value="HAD-SF_hydro_IA"/>
</dbReference>
<dbReference type="PANTHER" id="PTHR18901">
    <property type="entry name" value="2-DEOXYGLUCOSE-6-PHOSPHATE PHOSPHATASE 2"/>
    <property type="match status" value="1"/>
</dbReference>
<comment type="cofactor">
    <cofactor evidence="1">
        <name>Mg(2+)</name>
        <dbReference type="ChEBI" id="CHEBI:18420"/>
    </cofactor>
</comment>
<evidence type="ECO:0000256" key="4">
    <source>
        <dbReference type="ARBA" id="ARBA00022801"/>
    </source>
</evidence>
<keyword evidence="3" id="KW-0479">Metal-binding</keyword>
<gene>
    <name evidence="9" type="primary">HaOG203428</name>
    <name evidence="9" type="ORF">B5X24_HaOG203428</name>
</gene>
<dbReference type="InterPro" id="IPR023214">
    <property type="entry name" value="HAD_sf"/>
</dbReference>
<dbReference type="SFLD" id="SFLDG01135">
    <property type="entry name" value="C1.5.6:_HAD__Beta-PGM__Phospha"/>
    <property type="match status" value="1"/>
</dbReference>
<dbReference type="PANTHER" id="PTHR18901:SF38">
    <property type="entry name" value="PSEUDOURIDINE-5'-PHOSPHATASE"/>
    <property type="match status" value="1"/>
</dbReference>